<keyword evidence="1" id="KW-0812">Transmembrane</keyword>
<name>A0A5A9GKC2_AZOLI</name>
<sequence>MAGQAVLLMIVTAVVIPVLNATVKYLGGRYPVAELQWLRYAGHFLFMLVVFLPRYRWALFRTRRPDLQAARSVLFCASSLIMFYALEHTPLATATAIGFTAPLMVTALAPLLLREKVGPVRLCAVVVGFVGALIVVRPGYSPLHWSAALIFLSAMTSALTQILSRKLSGQDPSATSSTYMVLLGFVLSSIPVPFVWVPPADLRDAVLFLALGTLGGVGHYCLVRAFEVAPAPFVAPFIYLQIFGAAVLSWLAFGQLPDLWTWVGSAVIIASGIVVLLRERRRGSTVAAQATGDD</sequence>
<organism evidence="3 4">
    <name type="scientific">Azospirillum lipoferum</name>
    <dbReference type="NCBI Taxonomy" id="193"/>
    <lineage>
        <taxon>Bacteria</taxon>
        <taxon>Pseudomonadati</taxon>
        <taxon>Pseudomonadota</taxon>
        <taxon>Alphaproteobacteria</taxon>
        <taxon>Rhodospirillales</taxon>
        <taxon>Azospirillaceae</taxon>
        <taxon>Azospirillum</taxon>
    </lineage>
</organism>
<feature type="transmembrane region" description="Helical" evidence="1">
    <location>
        <begin position="69"/>
        <end position="86"/>
    </location>
</feature>
<feature type="transmembrane region" description="Helical" evidence="1">
    <location>
        <begin position="37"/>
        <end position="57"/>
    </location>
</feature>
<feature type="transmembrane region" description="Helical" evidence="1">
    <location>
        <begin position="176"/>
        <end position="199"/>
    </location>
</feature>
<evidence type="ECO:0000256" key="1">
    <source>
        <dbReference type="SAM" id="Phobius"/>
    </source>
</evidence>
<dbReference type="EMBL" id="VTTN01000007">
    <property type="protein sequence ID" value="KAA0594890.1"/>
    <property type="molecule type" value="Genomic_DNA"/>
</dbReference>
<feature type="transmembrane region" description="Helical" evidence="1">
    <location>
        <begin position="259"/>
        <end position="277"/>
    </location>
</feature>
<dbReference type="GO" id="GO:0016020">
    <property type="term" value="C:membrane"/>
    <property type="evidence" value="ECO:0007669"/>
    <property type="project" value="InterPro"/>
</dbReference>
<feature type="domain" description="EamA" evidence="2">
    <location>
        <begin position="5"/>
        <end position="136"/>
    </location>
</feature>
<comment type="caution">
    <text evidence="3">The sequence shown here is derived from an EMBL/GenBank/DDBJ whole genome shotgun (WGS) entry which is preliminary data.</text>
</comment>
<dbReference type="Pfam" id="PF00892">
    <property type="entry name" value="EamA"/>
    <property type="match status" value="2"/>
</dbReference>
<keyword evidence="1" id="KW-0472">Membrane</keyword>
<dbReference type="RefSeq" id="WP_149232647.1">
    <property type="nucleotide sequence ID" value="NZ_JALJXJ010000010.1"/>
</dbReference>
<dbReference type="InterPro" id="IPR000620">
    <property type="entry name" value="EamA_dom"/>
</dbReference>
<dbReference type="PANTHER" id="PTHR22911">
    <property type="entry name" value="ACYL-MALONYL CONDENSING ENZYME-RELATED"/>
    <property type="match status" value="1"/>
</dbReference>
<feature type="domain" description="EamA" evidence="2">
    <location>
        <begin position="145"/>
        <end position="276"/>
    </location>
</feature>
<keyword evidence="4" id="KW-1185">Reference proteome</keyword>
<dbReference type="Proteomes" id="UP000324927">
    <property type="component" value="Unassembled WGS sequence"/>
</dbReference>
<accession>A0A5A9GKC2</accession>
<feature type="transmembrane region" description="Helical" evidence="1">
    <location>
        <begin position="120"/>
        <end position="137"/>
    </location>
</feature>
<feature type="transmembrane region" description="Helical" evidence="1">
    <location>
        <begin position="233"/>
        <end position="253"/>
    </location>
</feature>
<dbReference type="PANTHER" id="PTHR22911:SF103">
    <property type="entry name" value="BLR2811 PROTEIN"/>
    <property type="match status" value="1"/>
</dbReference>
<evidence type="ECO:0000259" key="2">
    <source>
        <dbReference type="Pfam" id="PF00892"/>
    </source>
</evidence>
<feature type="transmembrane region" description="Helical" evidence="1">
    <location>
        <begin position="143"/>
        <end position="164"/>
    </location>
</feature>
<dbReference type="AlphaFoldDB" id="A0A5A9GKC2"/>
<reference evidence="3 4" key="1">
    <citation type="submission" date="2019-08" db="EMBL/GenBank/DDBJ databases">
        <authorList>
            <person name="Grouzdev D."/>
            <person name="Tikhonova E."/>
            <person name="Kravchenko I."/>
        </authorList>
    </citation>
    <scope>NUCLEOTIDE SEQUENCE [LARGE SCALE GENOMIC DNA]</scope>
    <source>
        <strain evidence="3 4">59b</strain>
    </source>
</reference>
<protein>
    <submittedName>
        <fullName evidence="3">DMT family transporter</fullName>
    </submittedName>
</protein>
<feature type="transmembrane region" description="Helical" evidence="1">
    <location>
        <begin position="205"/>
        <end position="226"/>
    </location>
</feature>
<gene>
    <name evidence="3" type="ORF">FZ942_18980</name>
</gene>
<dbReference type="SUPFAM" id="SSF103481">
    <property type="entry name" value="Multidrug resistance efflux transporter EmrE"/>
    <property type="match status" value="2"/>
</dbReference>
<proteinExistence type="predicted"/>
<feature type="transmembrane region" description="Helical" evidence="1">
    <location>
        <begin position="92"/>
        <end position="113"/>
    </location>
</feature>
<evidence type="ECO:0000313" key="3">
    <source>
        <dbReference type="EMBL" id="KAA0594890.1"/>
    </source>
</evidence>
<dbReference type="InterPro" id="IPR037185">
    <property type="entry name" value="EmrE-like"/>
</dbReference>
<evidence type="ECO:0000313" key="4">
    <source>
        <dbReference type="Proteomes" id="UP000324927"/>
    </source>
</evidence>
<keyword evidence="1" id="KW-1133">Transmembrane helix</keyword>
<dbReference type="OrthoDB" id="9812899at2"/>